<feature type="domain" description="AB hydrolase-1" evidence="1">
    <location>
        <begin position="74"/>
        <end position="332"/>
    </location>
</feature>
<protein>
    <submittedName>
        <fullName evidence="2">Pimeloyl-ACP methyl ester carboxylesterase</fullName>
    </submittedName>
</protein>
<dbReference type="InterPro" id="IPR000073">
    <property type="entry name" value="AB_hydrolase_1"/>
</dbReference>
<gene>
    <name evidence="2" type="ORF">ATK86_3573</name>
</gene>
<dbReference type="Gene3D" id="3.40.50.1820">
    <property type="entry name" value="alpha/beta hydrolase"/>
    <property type="match status" value="1"/>
</dbReference>
<dbReference type="Pfam" id="PF12697">
    <property type="entry name" value="Abhydrolase_6"/>
    <property type="match status" value="1"/>
</dbReference>
<dbReference type="EMBL" id="PJMW01000002">
    <property type="protein sequence ID" value="PKV79187.1"/>
    <property type="molecule type" value="Genomic_DNA"/>
</dbReference>
<evidence type="ECO:0000259" key="1">
    <source>
        <dbReference type="Pfam" id="PF12697"/>
    </source>
</evidence>
<proteinExistence type="predicted"/>
<name>A0A2N3VC47_9NOCA</name>
<dbReference type="RefSeq" id="WP_170112117.1">
    <property type="nucleotide sequence ID" value="NZ_PJMW01000002.1"/>
</dbReference>
<keyword evidence="3" id="KW-1185">Reference proteome</keyword>
<dbReference type="Proteomes" id="UP000233766">
    <property type="component" value="Unassembled WGS sequence"/>
</dbReference>
<dbReference type="GO" id="GO:0003824">
    <property type="term" value="F:catalytic activity"/>
    <property type="evidence" value="ECO:0007669"/>
    <property type="project" value="UniProtKB-ARBA"/>
</dbReference>
<accession>A0A2N3VC47</accession>
<dbReference type="PANTHER" id="PTHR43433:SF5">
    <property type="entry name" value="AB HYDROLASE-1 DOMAIN-CONTAINING PROTEIN"/>
    <property type="match status" value="1"/>
</dbReference>
<sequence>MRAKLPTALVTLVDRVSTMVETTLAAHRADLRTRTHGIAAFDPPRMPHDVIPVVTADGARLRVHAYGPVDAPVIVFAHGWTCSLEYWNAQINAFAGEYRVVAYDQRGHGESTNGYARPSTNLLADDLCDVLDAVLLPGQRAVLAGHSMGGMTLIAWAGRYPERVAEQAAAVILTNTGAHSLVEVSTMVPGLNIPLRILGGRSMPTPDWLGRLILGTPVVFPPIKPVRWIFARQVMTLDTSREKLNYALSVVRGCPMMTRSRYGFLLTELHLGDDAKNFSVPTTVLAGDRDDMTPAIHAERLAALLQEAGTLAAFKVLPTGHLGNVERFDLFNAEVARVLDAVREPVRALA</sequence>
<evidence type="ECO:0000313" key="3">
    <source>
        <dbReference type="Proteomes" id="UP000233766"/>
    </source>
</evidence>
<dbReference type="InterPro" id="IPR029058">
    <property type="entry name" value="AB_hydrolase_fold"/>
</dbReference>
<evidence type="ECO:0000313" key="2">
    <source>
        <dbReference type="EMBL" id="PKV79187.1"/>
    </source>
</evidence>
<dbReference type="AlphaFoldDB" id="A0A2N3VC47"/>
<comment type="caution">
    <text evidence="2">The sequence shown here is derived from an EMBL/GenBank/DDBJ whole genome shotgun (WGS) entry which is preliminary data.</text>
</comment>
<dbReference type="SUPFAM" id="SSF53474">
    <property type="entry name" value="alpha/beta-Hydrolases"/>
    <property type="match status" value="1"/>
</dbReference>
<organism evidence="2 3">
    <name type="scientific">Nocardia fluminea</name>
    <dbReference type="NCBI Taxonomy" id="134984"/>
    <lineage>
        <taxon>Bacteria</taxon>
        <taxon>Bacillati</taxon>
        <taxon>Actinomycetota</taxon>
        <taxon>Actinomycetes</taxon>
        <taxon>Mycobacteriales</taxon>
        <taxon>Nocardiaceae</taxon>
        <taxon>Nocardia</taxon>
    </lineage>
</organism>
<dbReference type="PRINTS" id="PR00111">
    <property type="entry name" value="ABHYDROLASE"/>
</dbReference>
<dbReference type="InterPro" id="IPR050471">
    <property type="entry name" value="AB_hydrolase"/>
</dbReference>
<reference evidence="2 3" key="1">
    <citation type="submission" date="2017-12" db="EMBL/GenBank/DDBJ databases">
        <title>Sequencing the genomes of 1000 Actinobacteria strains.</title>
        <authorList>
            <person name="Klenk H.-P."/>
        </authorList>
    </citation>
    <scope>NUCLEOTIDE SEQUENCE [LARGE SCALE GENOMIC DNA]</scope>
    <source>
        <strain evidence="2 3">DSM 44489</strain>
    </source>
</reference>
<dbReference type="PANTHER" id="PTHR43433">
    <property type="entry name" value="HYDROLASE, ALPHA/BETA FOLD FAMILY PROTEIN"/>
    <property type="match status" value="1"/>
</dbReference>